<dbReference type="InterPro" id="IPR018060">
    <property type="entry name" value="HTH_AraC"/>
</dbReference>
<dbReference type="Pfam" id="PF12833">
    <property type="entry name" value="HTH_18"/>
    <property type="match status" value="1"/>
</dbReference>
<dbReference type="PROSITE" id="PS00041">
    <property type="entry name" value="HTH_ARAC_FAMILY_1"/>
    <property type="match status" value="1"/>
</dbReference>
<dbReference type="Proteomes" id="UP001364764">
    <property type="component" value="Chromosome"/>
</dbReference>
<sequence length="281" mass="32654">MNHQTLLTNYLSNLQVELFMVNYNRCDTDWRDLDYTPDYSKFYFICEGEGWLKIGDEEYYPAPNQLILMPEGIQQSYSAINDRPFLKYWCHFSAKVGGINLFQILKFPHICTIDQPELIQAIFSSILTYAKSDEVYGHMMAKSKLTELLSHYIMNLDLDQISFINVPVMEKLSTILAYIDSNIEENISVQDLAQIAYMHPNYFIRFFKQQIGVPPILYITGKKIDKAKELLACTPNTITTIAEHLGFSDLYYFSRQFKKHTGLTPTEYRKQQTGLTTKHGL</sequence>
<dbReference type="InterPro" id="IPR018062">
    <property type="entry name" value="HTH_AraC-typ_CS"/>
</dbReference>
<name>A0ABD8B0A1_PAEAM</name>
<dbReference type="Gene3D" id="1.10.10.60">
    <property type="entry name" value="Homeodomain-like"/>
    <property type="match status" value="2"/>
</dbReference>
<dbReference type="Pfam" id="PF02311">
    <property type="entry name" value="AraC_binding"/>
    <property type="match status" value="1"/>
</dbReference>
<proteinExistence type="predicted"/>
<dbReference type="PROSITE" id="PS01124">
    <property type="entry name" value="HTH_ARAC_FAMILY_2"/>
    <property type="match status" value="1"/>
</dbReference>
<keyword evidence="1" id="KW-0805">Transcription regulation</keyword>
<reference evidence="5 6" key="1">
    <citation type="submission" date="2024-02" db="EMBL/GenBank/DDBJ databases">
        <title>Complete sequences of two Paenibacillus sp. strains and one Lysinibacillus strain isolated from the environment on STAA medium highlight biotechnological potential.</title>
        <authorList>
            <person name="Attere S.A."/>
            <person name="Piche L.C."/>
            <person name="Intertaglia L."/>
            <person name="Lami R."/>
            <person name="Charette S.J."/>
            <person name="Vincent A.T."/>
        </authorList>
    </citation>
    <scope>NUCLEOTIDE SEQUENCE [LARGE SCALE GENOMIC DNA]</scope>
    <source>
        <strain evidence="5 6">Y5S-7</strain>
    </source>
</reference>
<dbReference type="PRINTS" id="PR00032">
    <property type="entry name" value="HTHARAC"/>
</dbReference>
<accession>A0ABD8B0A1</accession>
<dbReference type="SUPFAM" id="SSF46689">
    <property type="entry name" value="Homeodomain-like"/>
    <property type="match status" value="2"/>
</dbReference>
<evidence type="ECO:0000256" key="1">
    <source>
        <dbReference type="ARBA" id="ARBA00023015"/>
    </source>
</evidence>
<evidence type="ECO:0000256" key="2">
    <source>
        <dbReference type="ARBA" id="ARBA00023125"/>
    </source>
</evidence>
<dbReference type="InterPro" id="IPR003313">
    <property type="entry name" value="AraC-bd"/>
</dbReference>
<keyword evidence="2" id="KW-0238">DNA-binding</keyword>
<evidence type="ECO:0000259" key="4">
    <source>
        <dbReference type="PROSITE" id="PS01124"/>
    </source>
</evidence>
<gene>
    <name evidence="5" type="ORF">V6668_14070</name>
</gene>
<dbReference type="PANTHER" id="PTHR43280">
    <property type="entry name" value="ARAC-FAMILY TRANSCRIPTIONAL REGULATOR"/>
    <property type="match status" value="1"/>
</dbReference>
<organism evidence="5 6">
    <name type="scientific">Paenibacillus amylolyticus</name>
    <dbReference type="NCBI Taxonomy" id="1451"/>
    <lineage>
        <taxon>Bacteria</taxon>
        <taxon>Bacillati</taxon>
        <taxon>Bacillota</taxon>
        <taxon>Bacilli</taxon>
        <taxon>Bacillales</taxon>
        <taxon>Paenibacillaceae</taxon>
        <taxon>Paenibacillus</taxon>
    </lineage>
</organism>
<evidence type="ECO:0000313" key="5">
    <source>
        <dbReference type="EMBL" id="WWP23244.1"/>
    </source>
</evidence>
<dbReference type="AlphaFoldDB" id="A0ABD8B0A1"/>
<dbReference type="Gene3D" id="2.60.120.280">
    <property type="entry name" value="Regulatory protein AraC"/>
    <property type="match status" value="1"/>
</dbReference>
<dbReference type="InterPro" id="IPR020449">
    <property type="entry name" value="Tscrpt_reg_AraC-type_HTH"/>
</dbReference>
<dbReference type="GeneID" id="93476613"/>
<keyword evidence="3" id="KW-0804">Transcription</keyword>
<dbReference type="PANTHER" id="PTHR43280:SF28">
    <property type="entry name" value="HTH-TYPE TRANSCRIPTIONAL ACTIVATOR RHAS"/>
    <property type="match status" value="1"/>
</dbReference>
<dbReference type="SMART" id="SM00342">
    <property type="entry name" value="HTH_ARAC"/>
    <property type="match status" value="1"/>
</dbReference>
<dbReference type="GO" id="GO:0003677">
    <property type="term" value="F:DNA binding"/>
    <property type="evidence" value="ECO:0007669"/>
    <property type="project" value="UniProtKB-KW"/>
</dbReference>
<evidence type="ECO:0000256" key="3">
    <source>
        <dbReference type="ARBA" id="ARBA00023163"/>
    </source>
</evidence>
<dbReference type="GO" id="GO:0080090">
    <property type="term" value="P:regulation of primary metabolic process"/>
    <property type="evidence" value="ECO:0007669"/>
    <property type="project" value="UniProtKB-ARBA"/>
</dbReference>
<protein>
    <submittedName>
        <fullName evidence="5">AraC family transcriptional regulator</fullName>
    </submittedName>
</protein>
<dbReference type="RefSeq" id="WP_076249440.1">
    <property type="nucleotide sequence ID" value="NZ_CP145892.1"/>
</dbReference>
<dbReference type="InterPro" id="IPR037923">
    <property type="entry name" value="HTH-like"/>
</dbReference>
<dbReference type="EMBL" id="CP145892">
    <property type="protein sequence ID" value="WWP23244.1"/>
    <property type="molecule type" value="Genomic_DNA"/>
</dbReference>
<evidence type="ECO:0000313" key="6">
    <source>
        <dbReference type="Proteomes" id="UP001364764"/>
    </source>
</evidence>
<feature type="domain" description="HTH araC/xylS-type" evidence="4">
    <location>
        <begin position="173"/>
        <end position="271"/>
    </location>
</feature>
<dbReference type="SUPFAM" id="SSF51215">
    <property type="entry name" value="Regulatory protein AraC"/>
    <property type="match status" value="1"/>
</dbReference>
<dbReference type="InterPro" id="IPR009057">
    <property type="entry name" value="Homeodomain-like_sf"/>
</dbReference>